<dbReference type="PIRSF" id="PIRSF033239">
    <property type="entry name" value="ExoD"/>
    <property type="match status" value="1"/>
</dbReference>
<keyword evidence="1" id="KW-0472">Membrane</keyword>
<feature type="transmembrane region" description="Helical" evidence="1">
    <location>
        <begin position="54"/>
        <end position="86"/>
    </location>
</feature>
<keyword evidence="3" id="KW-1185">Reference proteome</keyword>
<protein>
    <submittedName>
        <fullName evidence="2">Exopolysaccharide biosynthesis protein</fullName>
    </submittedName>
</protein>
<dbReference type="PANTHER" id="PTHR41795:SF1">
    <property type="entry name" value="EXOPOLYSACCHARIDE SYNTHESIS PROTEIN"/>
    <property type="match status" value="1"/>
</dbReference>
<dbReference type="EMBL" id="CP097635">
    <property type="protein sequence ID" value="URI07524.1"/>
    <property type="molecule type" value="Genomic_DNA"/>
</dbReference>
<dbReference type="RefSeq" id="WP_250195758.1">
    <property type="nucleotide sequence ID" value="NZ_CP097635.1"/>
</dbReference>
<accession>A0ABY4S504</accession>
<sequence>MRGNPHGGTDAGQADHHPAGLAQRLRAAAADLPGDGVSLQWLAQAHGPAAHGSLLLLLAVPCLLPVPGAGTVVGMGIVALALALWRAPDALTLPGKVAGFQLSQRWAGRVLRLLAGTYALAGRVARQRLSHLATGHPRLLLAALVAVMAVIIVLPIPFGNVLPAIALMLLGIGLVFHDGVAVLLGWLFSVLALCFTAALCLGAWALAGGLAEW</sequence>
<reference evidence="2" key="1">
    <citation type="submission" date="2022-05" db="EMBL/GenBank/DDBJ databases">
        <title>An RpoN-dependent PEP-CTERM gene is involved in floc formation of an Aquincola tertiaricarbonis strain.</title>
        <authorList>
            <person name="Qiu D."/>
            <person name="Xia M."/>
        </authorList>
    </citation>
    <scope>NUCLEOTIDE SEQUENCE</scope>
    <source>
        <strain evidence="2">RN12</strain>
    </source>
</reference>
<keyword evidence="1" id="KW-1133">Transmembrane helix</keyword>
<keyword evidence="1" id="KW-0812">Transmembrane</keyword>
<dbReference type="Pfam" id="PF06055">
    <property type="entry name" value="ExoD"/>
    <property type="match status" value="1"/>
</dbReference>
<proteinExistence type="predicted"/>
<dbReference type="Proteomes" id="UP001056201">
    <property type="component" value="Chromosome 1"/>
</dbReference>
<name>A0ABY4S504_AQUTE</name>
<dbReference type="PANTHER" id="PTHR41795">
    <property type="entry name" value="EXOPOLYSACCHARIDE SYNTHESIS PROTEIN"/>
    <property type="match status" value="1"/>
</dbReference>
<gene>
    <name evidence="2" type="ORF">MW290_02565</name>
</gene>
<organism evidence="2 3">
    <name type="scientific">Aquincola tertiaricarbonis</name>
    <dbReference type="NCBI Taxonomy" id="391953"/>
    <lineage>
        <taxon>Bacteria</taxon>
        <taxon>Pseudomonadati</taxon>
        <taxon>Pseudomonadota</taxon>
        <taxon>Betaproteobacteria</taxon>
        <taxon>Burkholderiales</taxon>
        <taxon>Sphaerotilaceae</taxon>
        <taxon>Aquincola</taxon>
    </lineage>
</organism>
<feature type="transmembrane region" description="Helical" evidence="1">
    <location>
        <begin position="183"/>
        <end position="207"/>
    </location>
</feature>
<evidence type="ECO:0000313" key="3">
    <source>
        <dbReference type="Proteomes" id="UP001056201"/>
    </source>
</evidence>
<evidence type="ECO:0000313" key="2">
    <source>
        <dbReference type="EMBL" id="URI07524.1"/>
    </source>
</evidence>
<evidence type="ECO:0000256" key="1">
    <source>
        <dbReference type="SAM" id="Phobius"/>
    </source>
</evidence>
<feature type="transmembrane region" description="Helical" evidence="1">
    <location>
        <begin position="160"/>
        <end position="176"/>
    </location>
</feature>
<feature type="transmembrane region" description="Helical" evidence="1">
    <location>
        <begin position="137"/>
        <end position="154"/>
    </location>
</feature>
<dbReference type="InterPro" id="IPR010331">
    <property type="entry name" value="ExoD"/>
</dbReference>